<evidence type="ECO:0000256" key="2">
    <source>
        <dbReference type="ARBA" id="ARBA00008053"/>
    </source>
</evidence>
<keyword evidence="3 6" id="KW-0812">Transmembrane</keyword>
<comment type="similarity">
    <text evidence="2">Belongs to the UPF0754 family.</text>
</comment>
<feature type="transmembrane region" description="Helical" evidence="6">
    <location>
        <begin position="22"/>
        <end position="44"/>
    </location>
</feature>
<evidence type="ECO:0000256" key="4">
    <source>
        <dbReference type="ARBA" id="ARBA00022989"/>
    </source>
</evidence>
<dbReference type="Proteomes" id="UP000283644">
    <property type="component" value="Unassembled WGS sequence"/>
</dbReference>
<dbReference type="OrthoDB" id="3631561at2"/>
<organism evidence="7 8">
    <name type="scientific">Nocardioides immobilis</name>
    <dbReference type="NCBI Taxonomy" id="2049295"/>
    <lineage>
        <taxon>Bacteria</taxon>
        <taxon>Bacillati</taxon>
        <taxon>Actinomycetota</taxon>
        <taxon>Actinomycetes</taxon>
        <taxon>Propionibacteriales</taxon>
        <taxon>Nocardioidaceae</taxon>
        <taxon>Nocardioides</taxon>
    </lineage>
</organism>
<keyword evidence="5 6" id="KW-0472">Membrane</keyword>
<comment type="subcellular location">
    <subcellularLocation>
        <location evidence="1">Endomembrane system</location>
    </subcellularLocation>
</comment>
<gene>
    <name evidence="7" type="ORF">D0Z08_02085</name>
</gene>
<dbReference type="InterPro" id="IPR007383">
    <property type="entry name" value="DUF445"/>
</dbReference>
<dbReference type="EMBL" id="QXGH01000009">
    <property type="protein sequence ID" value="RHW28668.1"/>
    <property type="molecule type" value="Genomic_DNA"/>
</dbReference>
<name>A0A417Y7E9_9ACTN</name>
<sequence>MILLLPLVQTWAEIRDDFSANWIVYATMPIVAALIGYTTKLLALQMMYRPLEYRGIGPLGWQGLVPRRAGKVAATTIELLTENLLRPEELLEKIDAVEAVEELREPLTAAIDVVVKDLAEQLRPGLWDSLPEAGRRAIKARVHREAPKIVDNILSEMRADLGQFLDMQFLAVTILVKNKEQLNDLIKSVASDAMAFVRRSGVVFGFAIGFVQLACWAYFHNPWIMPAFGFLVGFVSDWVALNMLFRPLEQKRFLGIFPFQGVLHAKRDKITRGYAKILAQDIFAPDVIFEAVLNGPTADRLFSTIEREISRSIDAQAGIAQPLVRLAVGTQRYRAAKDAIVARVIELFPETMSQAQGYAERTFDVENLIIDKMSQLTSEQYESIMRPVFKDDEWLMISVGAVLGGIVGEIQVLVIEHYAA</sequence>
<evidence type="ECO:0000256" key="6">
    <source>
        <dbReference type="SAM" id="Phobius"/>
    </source>
</evidence>
<evidence type="ECO:0000313" key="7">
    <source>
        <dbReference type="EMBL" id="RHW28668.1"/>
    </source>
</evidence>
<dbReference type="Pfam" id="PF04286">
    <property type="entry name" value="DUF445"/>
    <property type="match status" value="1"/>
</dbReference>
<dbReference type="RefSeq" id="WP_118922136.1">
    <property type="nucleotide sequence ID" value="NZ_QXGH01000009.1"/>
</dbReference>
<keyword evidence="8" id="KW-1185">Reference proteome</keyword>
<dbReference type="PANTHER" id="PTHR35791:SF1">
    <property type="entry name" value="UPF0754 MEMBRANE PROTEIN YHEB"/>
    <property type="match status" value="1"/>
</dbReference>
<proteinExistence type="inferred from homology"/>
<dbReference type="PANTHER" id="PTHR35791">
    <property type="entry name" value="UPF0754 MEMBRANE PROTEIN YHEB"/>
    <property type="match status" value="1"/>
</dbReference>
<protein>
    <submittedName>
        <fullName evidence="7">DUF445 family protein</fullName>
    </submittedName>
</protein>
<keyword evidence="4 6" id="KW-1133">Transmembrane helix</keyword>
<feature type="transmembrane region" description="Helical" evidence="6">
    <location>
        <begin position="201"/>
        <end position="219"/>
    </location>
</feature>
<evidence type="ECO:0000256" key="1">
    <source>
        <dbReference type="ARBA" id="ARBA00004308"/>
    </source>
</evidence>
<evidence type="ECO:0000256" key="3">
    <source>
        <dbReference type="ARBA" id="ARBA00022692"/>
    </source>
</evidence>
<evidence type="ECO:0000256" key="5">
    <source>
        <dbReference type="ARBA" id="ARBA00023136"/>
    </source>
</evidence>
<feature type="transmembrane region" description="Helical" evidence="6">
    <location>
        <begin position="225"/>
        <end position="245"/>
    </location>
</feature>
<feature type="transmembrane region" description="Helical" evidence="6">
    <location>
        <begin position="394"/>
        <end position="415"/>
    </location>
</feature>
<evidence type="ECO:0000313" key="8">
    <source>
        <dbReference type="Proteomes" id="UP000283644"/>
    </source>
</evidence>
<dbReference type="AlphaFoldDB" id="A0A417Y7E9"/>
<accession>A0A417Y7E9</accession>
<reference evidence="7 8" key="1">
    <citation type="submission" date="2018-09" db="EMBL/GenBank/DDBJ databases">
        <title>Genome sequencing of Nocardioides immobilis CCTCC AB 2017083 for comparison to Nocardioides silvaticus.</title>
        <authorList>
            <person name="Li C."/>
            <person name="Wang G."/>
        </authorList>
    </citation>
    <scope>NUCLEOTIDE SEQUENCE [LARGE SCALE GENOMIC DNA]</scope>
    <source>
        <strain evidence="7 8">CCTCC AB 2017083</strain>
    </source>
</reference>
<comment type="caution">
    <text evidence="7">The sequence shown here is derived from an EMBL/GenBank/DDBJ whole genome shotgun (WGS) entry which is preliminary data.</text>
</comment>
<dbReference type="GO" id="GO:0012505">
    <property type="term" value="C:endomembrane system"/>
    <property type="evidence" value="ECO:0007669"/>
    <property type="project" value="UniProtKB-SubCell"/>
</dbReference>